<gene>
    <name evidence="1" type="ORF">CDAR_303121</name>
</gene>
<evidence type="ECO:0000313" key="2">
    <source>
        <dbReference type="Proteomes" id="UP001054837"/>
    </source>
</evidence>
<proteinExistence type="predicted"/>
<protein>
    <submittedName>
        <fullName evidence="1">Uncharacterized protein</fullName>
    </submittedName>
</protein>
<keyword evidence="2" id="KW-1185">Reference proteome</keyword>
<sequence>MRCKFRGVCVSGTSCPDKPECDRELSPGRSSGLLLFDLVFCHSRISVILFGSYQQHAFAKKDGDAHSLTPHGISNYQKAGKHYPFSSFLKHGHFNFLLPGCNMIFLCKEMR</sequence>
<comment type="caution">
    <text evidence="1">The sequence shown here is derived from an EMBL/GenBank/DDBJ whole genome shotgun (WGS) entry which is preliminary data.</text>
</comment>
<name>A0AAV4V435_9ARAC</name>
<dbReference type="EMBL" id="BPLQ01012350">
    <property type="protein sequence ID" value="GIY64793.1"/>
    <property type="molecule type" value="Genomic_DNA"/>
</dbReference>
<dbReference type="AlphaFoldDB" id="A0AAV4V435"/>
<accession>A0AAV4V435</accession>
<organism evidence="1 2">
    <name type="scientific">Caerostris darwini</name>
    <dbReference type="NCBI Taxonomy" id="1538125"/>
    <lineage>
        <taxon>Eukaryota</taxon>
        <taxon>Metazoa</taxon>
        <taxon>Ecdysozoa</taxon>
        <taxon>Arthropoda</taxon>
        <taxon>Chelicerata</taxon>
        <taxon>Arachnida</taxon>
        <taxon>Araneae</taxon>
        <taxon>Araneomorphae</taxon>
        <taxon>Entelegynae</taxon>
        <taxon>Araneoidea</taxon>
        <taxon>Araneidae</taxon>
        <taxon>Caerostris</taxon>
    </lineage>
</organism>
<reference evidence="1 2" key="1">
    <citation type="submission" date="2021-06" db="EMBL/GenBank/DDBJ databases">
        <title>Caerostris darwini draft genome.</title>
        <authorList>
            <person name="Kono N."/>
            <person name="Arakawa K."/>
        </authorList>
    </citation>
    <scope>NUCLEOTIDE SEQUENCE [LARGE SCALE GENOMIC DNA]</scope>
</reference>
<evidence type="ECO:0000313" key="1">
    <source>
        <dbReference type="EMBL" id="GIY64793.1"/>
    </source>
</evidence>
<dbReference type="Proteomes" id="UP001054837">
    <property type="component" value="Unassembled WGS sequence"/>
</dbReference>